<dbReference type="InterPro" id="IPR016130">
    <property type="entry name" value="Tyr_Pase_AS"/>
</dbReference>
<dbReference type="RefSeq" id="WP_009453296.1">
    <property type="nucleotide sequence ID" value="NZ_JH660673.1"/>
</dbReference>
<dbReference type="SUPFAM" id="SSF52799">
    <property type="entry name" value="(Phosphotyrosine protein) phosphatases II"/>
    <property type="match status" value="1"/>
</dbReference>
<evidence type="ECO:0000256" key="3">
    <source>
        <dbReference type="SAM" id="Phobius"/>
    </source>
</evidence>
<feature type="domain" description="Tyrosine specific protein phosphatases" evidence="4">
    <location>
        <begin position="111"/>
        <end position="164"/>
    </location>
</feature>
<dbReference type="GO" id="GO:0016791">
    <property type="term" value="F:phosphatase activity"/>
    <property type="evidence" value="ECO:0007669"/>
    <property type="project" value="TreeGrafter"/>
</dbReference>
<keyword evidence="3" id="KW-0472">Membrane</keyword>
<evidence type="ECO:0000313" key="6">
    <source>
        <dbReference type="Proteomes" id="UP000053899"/>
    </source>
</evidence>
<gene>
    <name evidence="5" type="ORF">LepocDRAFT_00003660</name>
</gene>
<proteinExistence type="inferred from homology"/>
<evidence type="ECO:0000313" key="5">
    <source>
        <dbReference type="EMBL" id="EIM31633.1"/>
    </source>
</evidence>
<protein>
    <submittedName>
        <fullName evidence="5">Protein tyrosine/serine phosphatase</fullName>
    </submittedName>
</protein>
<dbReference type="PANTHER" id="PTHR31126">
    <property type="entry name" value="TYROSINE-PROTEIN PHOSPHATASE"/>
    <property type="match status" value="1"/>
</dbReference>
<dbReference type="Gene3D" id="3.90.190.10">
    <property type="entry name" value="Protein tyrosine phosphatase superfamily"/>
    <property type="match status" value="1"/>
</dbReference>
<dbReference type="Proteomes" id="UP000053899">
    <property type="component" value="Unassembled WGS sequence"/>
</dbReference>
<keyword evidence="3" id="KW-0812">Transmembrane</keyword>
<keyword evidence="3" id="KW-1133">Transmembrane helix</keyword>
<keyword evidence="2" id="KW-0378">Hydrolase</keyword>
<dbReference type="PROSITE" id="PS00383">
    <property type="entry name" value="TYR_PHOSPHATASE_1"/>
    <property type="match status" value="1"/>
</dbReference>
<dbReference type="GeneID" id="92352118"/>
<evidence type="ECO:0000256" key="1">
    <source>
        <dbReference type="ARBA" id="ARBA00009580"/>
    </source>
</evidence>
<dbReference type="OrthoDB" id="9814896at2"/>
<feature type="transmembrane region" description="Helical" evidence="3">
    <location>
        <begin position="12"/>
        <end position="36"/>
    </location>
</feature>
<dbReference type="InterPro" id="IPR029021">
    <property type="entry name" value="Prot-tyrosine_phosphatase-like"/>
</dbReference>
<organism evidence="5 6">
    <name type="scientific">Leptothrix ochracea L12</name>
    <dbReference type="NCBI Taxonomy" id="735332"/>
    <lineage>
        <taxon>Bacteria</taxon>
        <taxon>Pseudomonadati</taxon>
        <taxon>Pseudomonadota</taxon>
        <taxon>Betaproteobacteria</taxon>
        <taxon>Burkholderiales</taxon>
        <taxon>Sphaerotilaceae</taxon>
        <taxon>Leptothrix</taxon>
    </lineage>
</organism>
<dbReference type="InterPro" id="IPR000387">
    <property type="entry name" value="Tyr_Pase_dom"/>
</dbReference>
<dbReference type="Pfam" id="PF22784">
    <property type="entry name" value="PTP-SAK"/>
    <property type="match status" value="1"/>
</dbReference>
<dbReference type="PANTHER" id="PTHR31126:SF72">
    <property type="entry name" value="DUAL SPECIFICITY PROTEIN PHOSPHATASE TPBA"/>
    <property type="match status" value="1"/>
</dbReference>
<reference evidence="5 6" key="1">
    <citation type="submission" date="2012-04" db="EMBL/GenBank/DDBJ databases">
        <title>Improved High-Quality Draft sequence of Leptothrix ochracea L12.</title>
        <authorList>
            <consortium name="US DOE Joint Genome Institute"/>
            <person name="Lucas S."/>
            <person name="Han J."/>
            <person name="Lapidus A."/>
            <person name="Cheng J.-F."/>
            <person name="Goodwin L."/>
            <person name="Pitluck S."/>
            <person name="Peters L."/>
            <person name="Zeytun A."/>
            <person name="Detter J.C."/>
            <person name="Han C."/>
            <person name="Tapia R."/>
            <person name="Land M."/>
            <person name="Hauser L."/>
            <person name="Kyrpides N."/>
            <person name="Ivanova N."/>
            <person name="Pagani I."/>
            <person name="Stepanauskas R."/>
            <person name="Masland D."/>
            <person name="Poulton N."/>
            <person name="Emerson D."/>
            <person name="Fleming E."/>
            <person name="Woyke T."/>
        </authorList>
    </citation>
    <scope>NUCLEOTIDE SEQUENCE [LARGE SCALE GENOMIC DNA]</scope>
    <source>
        <strain evidence="5 6">L12</strain>
    </source>
</reference>
<name>I4Z5Z1_9BURK</name>
<dbReference type="EMBL" id="JH660673">
    <property type="protein sequence ID" value="EIM31633.1"/>
    <property type="molecule type" value="Genomic_DNA"/>
</dbReference>
<dbReference type="PROSITE" id="PS50056">
    <property type="entry name" value="TYR_PHOSPHATASE_2"/>
    <property type="match status" value="1"/>
</dbReference>
<dbReference type="AlphaFoldDB" id="I4Z5Z1"/>
<keyword evidence="6" id="KW-1185">Reference proteome</keyword>
<dbReference type="HOGENOM" id="CLU_097154_0_0_4"/>
<evidence type="ECO:0000259" key="4">
    <source>
        <dbReference type="PROSITE" id="PS50056"/>
    </source>
</evidence>
<sequence length="200" mass="22141">MKLTMSKGMRRALISGIALVALGVFFFLAIGGWYLWTQHDRNFHTVIPGVLYRSAQMNGDQIKSRVEASGARAMLNLRGLRPGQDWYEEEITVAKAIGITHLDYGISANAPVTLAQMKEILVLIEQAPKPLLIHCEAGADRTGLVVALYLLTHGHSEAQAREALALRFGHLPYLMWASTHSMDDSLDLFVADFKARPQTP</sequence>
<evidence type="ECO:0000256" key="2">
    <source>
        <dbReference type="ARBA" id="ARBA00022801"/>
    </source>
</evidence>
<accession>I4Z5Z1</accession>
<dbReference type="InterPro" id="IPR057023">
    <property type="entry name" value="PTP-SAK"/>
</dbReference>
<comment type="similarity">
    <text evidence="1">Belongs to the protein-tyrosine phosphatase family.</text>
</comment>